<dbReference type="PANTHER" id="PTHR37357:SF1">
    <property type="entry name" value="IZUMO SPERM-EGG FUSION PROTEIN 4"/>
    <property type="match status" value="1"/>
</dbReference>
<dbReference type="InterPro" id="IPR052868">
    <property type="entry name" value="Izumo_fusion"/>
</dbReference>
<dbReference type="GeneTree" id="ENSGT00960000190793"/>
<sequence>MAGPGPCLALIVALVLGPLPSRPCLQCDPNFAIRFASFAPNLSRKSWGLGDVPAAGRRLRGWVEDTLQELNLGVPPDIPMAKLQKIASIVYEKLDTLFKGNTYKPGKYGPTYIHNKEGLFGAENPVHRLFFFLGINQYEAISCQTCNVTKLTCFGYNCE</sequence>
<dbReference type="PANTHER" id="PTHR37357">
    <property type="entry name" value="IZUMO SPERM-EGG FUSION PROTEIN 4"/>
    <property type="match status" value="1"/>
</dbReference>
<dbReference type="Ensembl" id="ENSSMRT00000003800.1">
    <property type="protein sequence ID" value="ENSSMRP00000003189.1"/>
    <property type="gene ID" value="ENSSMRG00000002684.1"/>
</dbReference>
<reference evidence="2" key="2">
    <citation type="submission" date="2025-09" db="UniProtKB">
        <authorList>
            <consortium name="Ensembl"/>
        </authorList>
    </citation>
    <scope>IDENTIFICATION</scope>
</reference>
<keyword evidence="3" id="KW-1185">Reference proteome</keyword>
<feature type="signal peptide" evidence="1">
    <location>
        <begin position="1"/>
        <end position="21"/>
    </location>
</feature>
<keyword evidence="1" id="KW-0732">Signal</keyword>
<evidence type="ECO:0008006" key="4">
    <source>
        <dbReference type="Google" id="ProtNLM"/>
    </source>
</evidence>
<name>A0A8D0B6F5_SALMN</name>
<dbReference type="AlphaFoldDB" id="A0A8D0B6F5"/>
<evidence type="ECO:0000256" key="1">
    <source>
        <dbReference type="SAM" id="SignalP"/>
    </source>
</evidence>
<accession>A0A8D0B6F5</accession>
<evidence type="ECO:0000313" key="2">
    <source>
        <dbReference type="Ensembl" id="ENSSMRP00000003189.1"/>
    </source>
</evidence>
<dbReference type="GO" id="GO:0005634">
    <property type="term" value="C:nucleus"/>
    <property type="evidence" value="ECO:0007669"/>
    <property type="project" value="TreeGrafter"/>
</dbReference>
<organism evidence="2 3">
    <name type="scientific">Salvator merianae</name>
    <name type="common">Argentine black and white tegu</name>
    <name type="synonym">Tupinambis merianae</name>
    <dbReference type="NCBI Taxonomy" id="96440"/>
    <lineage>
        <taxon>Eukaryota</taxon>
        <taxon>Metazoa</taxon>
        <taxon>Chordata</taxon>
        <taxon>Craniata</taxon>
        <taxon>Vertebrata</taxon>
        <taxon>Euteleostomi</taxon>
        <taxon>Lepidosauria</taxon>
        <taxon>Squamata</taxon>
        <taxon>Bifurcata</taxon>
        <taxon>Unidentata</taxon>
        <taxon>Episquamata</taxon>
        <taxon>Laterata</taxon>
        <taxon>Teiioidea</taxon>
        <taxon>Teiidae</taxon>
        <taxon>Salvator</taxon>
    </lineage>
</organism>
<reference evidence="2" key="1">
    <citation type="submission" date="2025-08" db="UniProtKB">
        <authorList>
            <consortium name="Ensembl"/>
        </authorList>
    </citation>
    <scope>IDENTIFICATION</scope>
</reference>
<proteinExistence type="predicted"/>
<protein>
    <recommendedName>
        <fullName evidence="4">Izumo sperm-egg fusion protein 4</fullName>
    </recommendedName>
</protein>
<evidence type="ECO:0000313" key="3">
    <source>
        <dbReference type="Proteomes" id="UP000694421"/>
    </source>
</evidence>
<dbReference type="Proteomes" id="UP000694421">
    <property type="component" value="Unplaced"/>
</dbReference>
<dbReference type="OMA" id="HAYANCY"/>
<feature type="chain" id="PRO_5034275336" description="Izumo sperm-egg fusion protein 4" evidence="1">
    <location>
        <begin position="22"/>
        <end position="159"/>
    </location>
</feature>